<keyword evidence="1" id="KW-0472">Membrane</keyword>
<dbReference type="STRING" id="984486.A0A1E3QUS2"/>
<keyword evidence="4" id="KW-1185">Reference proteome</keyword>
<dbReference type="Pfam" id="PF04982">
    <property type="entry name" value="TM_HPP"/>
    <property type="match status" value="1"/>
</dbReference>
<reference evidence="4" key="1">
    <citation type="submission" date="2016-05" db="EMBL/GenBank/DDBJ databases">
        <title>Comparative genomics of biotechnologically important yeasts.</title>
        <authorList>
            <consortium name="DOE Joint Genome Institute"/>
            <person name="Riley R."/>
            <person name="Haridas S."/>
            <person name="Wolfe K.H."/>
            <person name="Lopes M.R."/>
            <person name="Hittinger C.T."/>
            <person name="Goker M."/>
            <person name="Salamov A."/>
            <person name="Wisecaver J."/>
            <person name="Long T.M."/>
            <person name="Aerts A.L."/>
            <person name="Barry K."/>
            <person name="Choi C."/>
            <person name="Clum A."/>
            <person name="Coughlan A.Y."/>
            <person name="Deshpande S."/>
            <person name="Douglass A.P."/>
            <person name="Hanson S.J."/>
            <person name="Klenk H.-P."/>
            <person name="Labutti K."/>
            <person name="Lapidus A."/>
            <person name="Lindquist E."/>
            <person name="Lipzen A."/>
            <person name="Meier-Kolthoff J.P."/>
            <person name="Ohm R.A."/>
            <person name="Otillar R.P."/>
            <person name="Pangilinan J."/>
            <person name="Peng Y."/>
            <person name="Rokas A."/>
            <person name="Rosa C.A."/>
            <person name="Scheuner C."/>
            <person name="Sibirny A.A."/>
            <person name="Slot J.C."/>
            <person name="Stielow J.B."/>
            <person name="Sun H."/>
            <person name="Kurtzman C.P."/>
            <person name="Blackwell M."/>
            <person name="Grigoriev I.V."/>
            <person name="Jeffries T.W."/>
        </authorList>
    </citation>
    <scope>NUCLEOTIDE SEQUENCE [LARGE SCALE GENOMIC DNA]</scope>
    <source>
        <strain evidence="4">NRRL Y-12698</strain>
    </source>
</reference>
<accession>A0A1E3QUS2</accession>
<dbReference type="PANTHER" id="PTHR33741:SF5">
    <property type="entry name" value="TRANSMEMBRANE PROTEIN DDB_G0269096-RELATED"/>
    <property type="match status" value="1"/>
</dbReference>
<evidence type="ECO:0000313" key="3">
    <source>
        <dbReference type="EMBL" id="ODQ81443.1"/>
    </source>
</evidence>
<gene>
    <name evidence="3" type="ORF">BABINDRAFT_159735</name>
</gene>
<dbReference type="EMBL" id="KV454427">
    <property type="protein sequence ID" value="ODQ81443.1"/>
    <property type="molecule type" value="Genomic_DNA"/>
</dbReference>
<organism evidence="3 4">
    <name type="scientific">Babjeviella inositovora NRRL Y-12698</name>
    <dbReference type="NCBI Taxonomy" id="984486"/>
    <lineage>
        <taxon>Eukaryota</taxon>
        <taxon>Fungi</taxon>
        <taxon>Dikarya</taxon>
        <taxon>Ascomycota</taxon>
        <taxon>Saccharomycotina</taxon>
        <taxon>Pichiomycetes</taxon>
        <taxon>Serinales incertae sedis</taxon>
        <taxon>Babjeviella</taxon>
    </lineage>
</organism>
<keyword evidence="1" id="KW-1133">Transmembrane helix</keyword>
<dbReference type="InterPro" id="IPR058581">
    <property type="entry name" value="TM_HPP"/>
</dbReference>
<protein>
    <recommendedName>
        <fullName evidence="2">HPP transmembrane region domain-containing protein</fullName>
    </recommendedName>
</protein>
<dbReference type="Proteomes" id="UP000094336">
    <property type="component" value="Unassembled WGS sequence"/>
</dbReference>
<evidence type="ECO:0000313" key="4">
    <source>
        <dbReference type="Proteomes" id="UP000094336"/>
    </source>
</evidence>
<dbReference type="AlphaFoldDB" id="A0A1E3QUS2"/>
<feature type="transmembrane region" description="Helical" evidence="1">
    <location>
        <begin position="175"/>
        <end position="196"/>
    </location>
</feature>
<proteinExistence type="predicted"/>
<feature type="transmembrane region" description="Helical" evidence="1">
    <location>
        <begin position="42"/>
        <end position="63"/>
    </location>
</feature>
<dbReference type="RefSeq" id="XP_018986771.1">
    <property type="nucleotide sequence ID" value="XM_019127853.1"/>
</dbReference>
<dbReference type="OrthoDB" id="2016548at2759"/>
<sequence length="283" mass="30760">MVFRFTIDKVVNQYIPDSVIPSFPPVIARFLGSHKPKPRSDLLVWLDILIGSFCGIALLEAVFMPGHSPIFTAEHHAPMIIASYGATAILSFNSIGAPLAQPRNILMGHFTASLIGTCISKLFGLSEAGRNNYWASGALSVGISSVAMSILNCVHPPAGASALLPSIDVGIREMSWWYLPVHLISSCLVICVALIVNNVLRAYPAYWWTPMKKEMGSNAVVEKDLSWKEMVAYDEISRGVEITGESILVPAKLGLTEEELAFLNGIRQKIESYNGPSTEGKSV</sequence>
<dbReference type="GeneID" id="30145706"/>
<keyword evidence="1" id="KW-0812">Transmembrane</keyword>
<evidence type="ECO:0000256" key="1">
    <source>
        <dbReference type="SAM" id="Phobius"/>
    </source>
</evidence>
<feature type="transmembrane region" description="Helical" evidence="1">
    <location>
        <begin position="75"/>
        <end position="93"/>
    </location>
</feature>
<evidence type="ECO:0000259" key="2">
    <source>
        <dbReference type="Pfam" id="PF04982"/>
    </source>
</evidence>
<feature type="transmembrane region" description="Helical" evidence="1">
    <location>
        <begin position="132"/>
        <end position="154"/>
    </location>
</feature>
<name>A0A1E3QUS2_9ASCO</name>
<dbReference type="PANTHER" id="PTHR33741">
    <property type="entry name" value="TRANSMEMBRANE PROTEIN DDB_G0269096-RELATED"/>
    <property type="match status" value="1"/>
</dbReference>
<feature type="domain" description="HPP transmembrane region" evidence="2">
    <location>
        <begin position="38"/>
        <end position="204"/>
    </location>
</feature>
<dbReference type="InterPro" id="IPR007065">
    <property type="entry name" value="HPP"/>
</dbReference>